<feature type="domain" description="VOC" evidence="2">
    <location>
        <begin position="2"/>
        <end position="131"/>
    </location>
</feature>
<dbReference type="InterPro" id="IPR029068">
    <property type="entry name" value="Glyas_Bleomycin-R_OHBP_Dase"/>
</dbReference>
<proteinExistence type="predicted"/>
<keyword evidence="4" id="KW-1185">Reference proteome</keyword>
<dbReference type="EMBL" id="JAMSKV010000011">
    <property type="protein sequence ID" value="MCQ8279282.1"/>
    <property type="molecule type" value="Genomic_DNA"/>
</dbReference>
<evidence type="ECO:0000259" key="2">
    <source>
        <dbReference type="PROSITE" id="PS51819"/>
    </source>
</evidence>
<name>A0ABT1W8S0_9PROT</name>
<dbReference type="InterPro" id="IPR004360">
    <property type="entry name" value="Glyas_Fos-R_dOase_dom"/>
</dbReference>
<comment type="caution">
    <text evidence="3">The sequence shown here is derived from an EMBL/GenBank/DDBJ whole genome shotgun (WGS) entry which is preliminary data.</text>
</comment>
<sequence>MSPIRFVLRSADPQRLATFYRDALGFSVGDATTGPSRTIPLRLGAQQVEIVAVPPDAAPYPADSTSNDSWFQHLALVATDIGAAHERLAAIPGWTPISTGGGPVLLPPSSGGVRAFKFRDPDGHPLELLEFPPGKIPAAWSRFGRGDGPLVGIDHSALVVSNLAASLDYYGKLGFLVLAESENAGPEQDALDGAVSVAVSVRALSRSDVPPHLELLAYREPPVRRGPIEPDGVADTRTVLDEAGACVRDPDGHAVMVGPGG</sequence>
<organism evidence="3 4">
    <name type="scientific">Endosaccharibacter trunci</name>
    <dbReference type="NCBI Taxonomy" id="2812733"/>
    <lineage>
        <taxon>Bacteria</taxon>
        <taxon>Pseudomonadati</taxon>
        <taxon>Pseudomonadota</taxon>
        <taxon>Alphaproteobacteria</taxon>
        <taxon>Acetobacterales</taxon>
        <taxon>Acetobacteraceae</taxon>
        <taxon>Endosaccharibacter</taxon>
    </lineage>
</organism>
<evidence type="ECO:0000256" key="1">
    <source>
        <dbReference type="ARBA" id="ARBA00022723"/>
    </source>
</evidence>
<dbReference type="InterPro" id="IPR051785">
    <property type="entry name" value="MMCE/EMCE_epimerase"/>
</dbReference>
<evidence type="ECO:0000313" key="3">
    <source>
        <dbReference type="EMBL" id="MCQ8279282.1"/>
    </source>
</evidence>
<dbReference type="PANTHER" id="PTHR43048">
    <property type="entry name" value="METHYLMALONYL-COA EPIMERASE"/>
    <property type="match status" value="1"/>
</dbReference>
<dbReference type="PANTHER" id="PTHR43048:SF3">
    <property type="entry name" value="METHYLMALONYL-COA EPIMERASE, MITOCHONDRIAL"/>
    <property type="match status" value="1"/>
</dbReference>
<dbReference type="InterPro" id="IPR037523">
    <property type="entry name" value="VOC_core"/>
</dbReference>
<dbReference type="CDD" id="cd06587">
    <property type="entry name" value="VOC"/>
    <property type="match status" value="2"/>
</dbReference>
<dbReference type="RefSeq" id="WP_422864771.1">
    <property type="nucleotide sequence ID" value="NZ_JAMSKV010000011.1"/>
</dbReference>
<reference evidence="3 4" key="1">
    <citation type="submission" date="2022-06" db="EMBL/GenBank/DDBJ databases">
        <title>Endosaccharibacter gen. nov., sp. nov., endophytic bacteria isolated from sugarcane.</title>
        <authorList>
            <person name="Pitiwittayakul N."/>
            <person name="Yukphan P."/>
            <person name="Charoenyingcharoen P."/>
            <person name="Tanasupawat S."/>
        </authorList>
    </citation>
    <scope>NUCLEOTIDE SEQUENCE [LARGE SCALE GENOMIC DNA]</scope>
    <source>
        <strain evidence="3 4">KSS8</strain>
    </source>
</reference>
<evidence type="ECO:0000313" key="4">
    <source>
        <dbReference type="Proteomes" id="UP001524587"/>
    </source>
</evidence>
<accession>A0ABT1W8S0</accession>
<gene>
    <name evidence="3" type="ORF">NFI95_12605</name>
</gene>
<dbReference type="Proteomes" id="UP001524587">
    <property type="component" value="Unassembled WGS sequence"/>
</dbReference>
<dbReference type="PROSITE" id="PS51819">
    <property type="entry name" value="VOC"/>
    <property type="match status" value="1"/>
</dbReference>
<dbReference type="SUPFAM" id="SSF54593">
    <property type="entry name" value="Glyoxalase/Bleomycin resistance protein/Dihydroxybiphenyl dioxygenase"/>
    <property type="match status" value="2"/>
</dbReference>
<dbReference type="Pfam" id="PF00903">
    <property type="entry name" value="Glyoxalase"/>
    <property type="match status" value="1"/>
</dbReference>
<dbReference type="Gene3D" id="3.10.180.10">
    <property type="entry name" value="2,3-Dihydroxybiphenyl 1,2-Dioxygenase, domain 1"/>
    <property type="match status" value="2"/>
</dbReference>
<keyword evidence="1" id="KW-0479">Metal-binding</keyword>
<protein>
    <submittedName>
        <fullName evidence="3">VOC family protein</fullName>
    </submittedName>
</protein>